<evidence type="ECO:0000313" key="1">
    <source>
        <dbReference type="EMBL" id="MDR7355158.1"/>
    </source>
</evidence>
<sequence>MTAAVRNTDIHSTDIHGDLFNTRDLNTADVYYLSDLNPYEAAHSYYIRESHRSRSGYSTGRIQAPEQFARLSHRTVA</sequence>
<dbReference type="Proteomes" id="UP001183619">
    <property type="component" value="Unassembled WGS sequence"/>
</dbReference>
<proteinExistence type="predicted"/>
<dbReference type="EMBL" id="JAVDYF010000001">
    <property type="protein sequence ID" value="MDR7355158.1"/>
    <property type="molecule type" value="Genomic_DNA"/>
</dbReference>
<keyword evidence="2" id="KW-1185">Reference proteome</keyword>
<evidence type="ECO:0000313" key="2">
    <source>
        <dbReference type="Proteomes" id="UP001183619"/>
    </source>
</evidence>
<comment type="caution">
    <text evidence="1">The sequence shown here is derived from an EMBL/GenBank/DDBJ whole genome shotgun (WGS) entry which is preliminary data.</text>
</comment>
<protein>
    <submittedName>
        <fullName evidence="1">Uncharacterized protein</fullName>
    </submittedName>
</protein>
<reference evidence="1 2" key="1">
    <citation type="submission" date="2023-07" db="EMBL/GenBank/DDBJ databases">
        <title>Sequencing the genomes of 1000 actinobacteria strains.</title>
        <authorList>
            <person name="Klenk H.-P."/>
        </authorList>
    </citation>
    <scope>NUCLEOTIDE SEQUENCE [LARGE SCALE GENOMIC DNA]</scope>
    <source>
        <strain evidence="1 2">DSM 44508</strain>
    </source>
</reference>
<dbReference type="RefSeq" id="WP_277104499.1">
    <property type="nucleotide sequence ID" value="NZ_BAAAJS010000037.1"/>
</dbReference>
<organism evidence="1 2">
    <name type="scientific">Corynebacterium felinum</name>
    <dbReference type="NCBI Taxonomy" id="131318"/>
    <lineage>
        <taxon>Bacteria</taxon>
        <taxon>Bacillati</taxon>
        <taxon>Actinomycetota</taxon>
        <taxon>Actinomycetes</taxon>
        <taxon>Mycobacteriales</taxon>
        <taxon>Corynebacteriaceae</taxon>
        <taxon>Corynebacterium</taxon>
    </lineage>
</organism>
<accession>A0ABU2B971</accession>
<name>A0ABU2B971_9CORY</name>
<gene>
    <name evidence="1" type="ORF">J2S37_001696</name>
</gene>